<organism evidence="4 5">
    <name type="scientific">Handroanthus impetiginosus</name>
    <dbReference type="NCBI Taxonomy" id="429701"/>
    <lineage>
        <taxon>Eukaryota</taxon>
        <taxon>Viridiplantae</taxon>
        <taxon>Streptophyta</taxon>
        <taxon>Embryophyta</taxon>
        <taxon>Tracheophyta</taxon>
        <taxon>Spermatophyta</taxon>
        <taxon>Magnoliopsida</taxon>
        <taxon>eudicotyledons</taxon>
        <taxon>Gunneridae</taxon>
        <taxon>Pentapetalae</taxon>
        <taxon>asterids</taxon>
        <taxon>lamiids</taxon>
        <taxon>Lamiales</taxon>
        <taxon>Bignoniaceae</taxon>
        <taxon>Crescentiina</taxon>
        <taxon>Tabebuia alliance</taxon>
        <taxon>Handroanthus</taxon>
    </lineage>
</organism>
<dbReference type="InterPro" id="IPR012677">
    <property type="entry name" value="Nucleotide-bd_a/b_plait_sf"/>
</dbReference>
<dbReference type="Gene3D" id="3.30.70.330">
    <property type="match status" value="1"/>
</dbReference>
<dbReference type="Pfam" id="PF00076">
    <property type="entry name" value="RRM_1"/>
    <property type="match status" value="1"/>
</dbReference>
<dbReference type="GO" id="GO:0005829">
    <property type="term" value="C:cytosol"/>
    <property type="evidence" value="ECO:0007669"/>
    <property type="project" value="TreeGrafter"/>
</dbReference>
<feature type="region of interest" description="Disordered" evidence="2">
    <location>
        <begin position="230"/>
        <end position="302"/>
    </location>
</feature>
<evidence type="ECO:0000313" key="4">
    <source>
        <dbReference type="EMBL" id="PIN14536.1"/>
    </source>
</evidence>
<dbReference type="SMART" id="SM00360">
    <property type="entry name" value="RRM"/>
    <property type="match status" value="1"/>
</dbReference>
<gene>
    <name evidence="4" type="ORF">CDL12_12832</name>
</gene>
<evidence type="ECO:0000313" key="5">
    <source>
        <dbReference type="Proteomes" id="UP000231279"/>
    </source>
</evidence>
<dbReference type="FunFam" id="3.30.70.330:FF:001141">
    <property type="entry name" value="Ras GTPase-activating protein-binding protein 1"/>
    <property type="match status" value="1"/>
</dbReference>
<feature type="compositionally biased region" description="Basic and acidic residues" evidence="2">
    <location>
        <begin position="137"/>
        <end position="147"/>
    </location>
</feature>
<dbReference type="Proteomes" id="UP000231279">
    <property type="component" value="Unassembled WGS sequence"/>
</dbReference>
<dbReference type="InterPro" id="IPR000504">
    <property type="entry name" value="RRM_dom"/>
</dbReference>
<dbReference type="CDD" id="cd00590">
    <property type="entry name" value="RRM_SF"/>
    <property type="match status" value="1"/>
</dbReference>
<dbReference type="PANTHER" id="PTHR10693:SF75">
    <property type="entry name" value="NUCLEAR TRANSPORT FACTOR 2"/>
    <property type="match status" value="1"/>
</dbReference>
<feature type="domain" description="RRM" evidence="3">
    <location>
        <begin position="149"/>
        <end position="228"/>
    </location>
</feature>
<dbReference type="SUPFAM" id="SSF54928">
    <property type="entry name" value="RNA-binding domain, RBD"/>
    <property type="match status" value="1"/>
</dbReference>
<dbReference type="InterPro" id="IPR039539">
    <property type="entry name" value="Ras_GTPase_bind_prot"/>
</dbReference>
<dbReference type="AlphaFoldDB" id="A0A2G9HAJ5"/>
<name>A0A2G9HAJ5_9LAMI</name>
<keyword evidence="1" id="KW-0694">RNA-binding</keyword>
<protein>
    <submittedName>
        <fullName evidence="4">Alternative splicing factor SRp20/9G8 (RRM superfamily)</fullName>
    </submittedName>
</protein>
<sequence length="302" mass="32720">MAQDLEPAQAIDSPDVNHVTSQVEEVENIEEKINDQVTDERQPSNDTDILVEGESHLIDNHEATVAESLASSSQEDAPKKSYASIVSSQTKKGPTKVYVPANTAKGAPAKTEEQPLNPDAEVGVFDATPPGEPDNAPESKDAQEEVEGHSIYIRNLPLNITVAQLEAEFKRFGTIKPNGVQVRSNKQLGYCFGFVEFQEFSSMQSAIEASPITIGGRQAAVEIKRATTRVGSGRGRFTPSRGGFRNDSFRSRGNFSGGRTYLRNDSFRGRGNFSSGGRPEGYQQGRGRGTRRPGPSQNSAST</sequence>
<evidence type="ECO:0000256" key="2">
    <source>
        <dbReference type="SAM" id="MobiDB-lite"/>
    </source>
</evidence>
<comment type="caution">
    <text evidence="4">The sequence shown here is derived from an EMBL/GenBank/DDBJ whole genome shotgun (WGS) entry which is preliminary data.</text>
</comment>
<dbReference type="GO" id="GO:1990904">
    <property type="term" value="C:ribonucleoprotein complex"/>
    <property type="evidence" value="ECO:0007669"/>
    <property type="project" value="TreeGrafter"/>
</dbReference>
<reference evidence="5" key="1">
    <citation type="journal article" date="2018" name="Gigascience">
        <title>Genome assembly of the Pink Ipe (Handroanthus impetiginosus, Bignoniaceae), a highly valued, ecologically keystone Neotropical timber forest tree.</title>
        <authorList>
            <person name="Silva-Junior O.B."/>
            <person name="Grattapaglia D."/>
            <person name="Novaes E."/>
            <person name="Collevatti R.G."/>
        </authorList>
    </citation>
    <scope>NUCLEOTIDE SEQUENCE [LARGE SCALE GENOMIC DNA]</scope>
    <source>
        <strain evidence="5">cv. UFG-1</strain>
    </source>
</reference>
<dbReference type="EMBL" id="NKXS01002257">
    <property type="protein sequence ID" value="PIN14536.1"/>
    <property type="molecule type" value="Genomic_DNA"/>
</dbReference>
<dbReference type="PROSITE" id="PS50102">
    <property type="entry name" value="RRM"/>
    <property type="match status" value="1"/>
</dbReference>
<keyword evidence="5" id="KW-1185">Reference proteome</keyword>
<feature type="region of interest" description="Disordered" evidence="2">
    <location>
        <begin position="66"/>
        <end position="147"/>
    </location>
</feature>
<evidence type="ECO:0000256" key="1">
    <source>
        <dbReference type="PROSITE-ProRule" id="PRU00176"/>
    </source>
</evidence>
<dbReference type="OrthoDB" id="1730988at2759"/>
<proteinExistence type="predicted"/>
<dbReference type="STRING" id="429701.A0A2G9HAJ5"/>
<dbReference type="InterPro" id="IPR035979">
    <property type="entry name" value="RBD_domain_sf"/>
</dbReference>
<accession>A0A2G9HAJ5</accession>
<dbReference type="GO" id="GO:0003729">
    <property type="term" value="F:mRNA binding"/>
    <property type="evidence" value="ECO:0007669"/>
    <property type="project" value="TreeGrafter"/>
</dbReference>
<dbReference type="PANTHER" id="PTHR10693">
    <property type="entry name" value="RAS GTPASE-ACTIVATING PROTEIN-BINDING PROTEIN"/>
    <property type="match status" value="1"/>
</dbReference>
<evidence type="ECO:0000259" key="3">
    <source>
        <dbReference type="PROSITE" id="PS50102"/>
    </source>
</evidence>